<dbReference type="InterPro" id="IPR004886">
    <property type="entry name" value="Glucanosyltransferase"/>
</dbReference>
<evidence type="ECO:0000313" key="8">
    <source>
        <dbReference type="Proteomes" id="UP000298493"/>
    </source>
</evidence>
<keyword evidence="8" id="KW-1185">Reference proteome</keyword>
<keyword evidence="6" id="KW-1133">Transmembrane helix</keyword>
<keyword evidence="5 6" id="KW-0472">Membrane</keyword>
<dbReference type="GO" id="GO:0031505">
    <property type="term" value="P:fungal-type cell wall organization"/>
    <property type="evidence" value="ECO:0007669"/>
    <property type="project" value="TreeGrafter"/>
</dbReference>
<gene>
    <name evidence="7" type="ORF">E6O75_ATG07103</name>
</gene>
<dbReference type="EMBL" id="SNSC02000012">
    <property type="protein sequence ID" value="TID19765.1"/>
    <property type="molecule type" value="Genomic_DNA"/>
</dbReference>
<dbReference type="Gene3D" id="3.20.20.80">
    <property type="entry name" value="Glycosidases"/>
    <property type="match status" value="1"/>
</dbReference>
<keyword evidence="6" id="KW-0812">Transmembrane</keyword>
<comment type="subcellular location">
    <subcellularLocation>
        <location evidence="1 5">Cell membrane</location>
        <topology evidence="1 5">Lipid-anchor</topology>
        <topology evidence="1 5">GPI-anchor</topology>
    </subcellularLocation>
</comment>
<comment type="function">
    <text evidence="5">Splits internally a 1,3-beta-glucan molecule and transfers the newly generated reducing end (the donor) to the non-reducing end of another 1,3-beta-glucan molecule (the acceptor) forming a 1,3-beta linkage, resulting in the elongation of 1,3-beta-glucan chains in the cell wall.</text>
</comment>
<dbReference type="GO" id="GO:0071970">
    <property type="term" value="P:fungal-type cell wall (1-&gt;3)-beta-D-glucan biosynthetic process"/>
    <property type="evidence" value="ECO:0007669"/>
    <property type="project" value="TreeGrafter"/>
</dbReference>
<keyword evidence="4" id="KW-0325">Glycoprotein</keyword>
<dbReference type="GO" id="GO:0005886">
    <property type="term" value="C:plasma membrane"/>
    <property type="evidence" value="ECO:0007669"/>
    <property type="project" value="UniProtKB-SubCell"/>
</dbReference>
<accession>A0A4Z1NYF0</accession>
<comment type="caution">
    <text evidence="7">The sequence shown here is derived from an EMBL/GenBank/DDBJ whole genome shotgun (WGS) entry which is preliminary data.</text>
</comment>
<dbReference type="SUPFAM" id="SSF51445">
    <property type="entry name" value="(Trans)glycosidases"/>
    <property type="match status" value="1"/>
</dbReference>
<proteinExistence type="inferred from homology"/>
<sequence length="448" mass="47561">MGVLVKAALLTSLLFSSASAILTITAKGSKLFTSDGKQFFNKGNQGYLLVPNSVAYQATPEDPLVNLNQCTLDVNLMKTMGVNSIRVYHVNPQANHDACMKVFADAGIYVWLDMDTFTTYITQDNPYWNAFQFSRYAEVMDAFIKYDNIAGFWVANEAINNAAGSGAALFIKAAVADMKAYRDSKNYRNVPIGYSAADIAELRPYLQNYLACGSSDNARIDFFGLNSYEWCGDNTYQGSGYPVLQAQAANYSQVIFFSETGCNVGRPRLWQDQASILGRDMVDTWSGAIAYEWVEETNNYGLVNYGSPGGTVLSGTPTAIQPDFTNLVNQWKTLNPTGVQQAAYTPSLSPPACPQSTAGGWLVNGDVSVPTLGVAAVTKVPISTVGAAVATNPGASATTTRASKMGPEAAVLTSASVASTAGGAVVGGVSGGIGFGGFVLAVLEYLLL</sequence>
<name>A0A4Z1NYF0_9PEZI</name>
<reference evidence="7 8" key="1">
    <citation type="submission" date="2019-04" db="EMBL/GenBank/DDBJ databases">
        <title>High contiguity whole genome sequence and gene annotation resource for two Venturia nashicola isolates.</title>
        <authorList>
            <person name="Prokchorchik M."/>
            <person name="Won K."/>
            <person name="Lee Y."/>
            <person name="Choi E.D."/>
            <person name="Segonzac C."/>
            <person name="Sohn K.H."/>
        </authorList>
    </citation>
    <scope>NUCLEOTIDE SEQUENCE [LARGE SCALE GENOMIC DNA]</scope>
    <source>
        <strain evidence="7 8">PRI2</strain>
    </source>
</reference>
<keyword evidence="3 5" id="KW-0732">Signal</keyword>
<evidence type="ECO:0000256" key="2">
    <source>
        <dbReference type="ARBA" id="ARBA00007528"/>
    </source>
</evidence>
<evidence type="ECO:0000256" key="1">
    <source>
        <dbReference type="ARBA" id="ARBA00004609"/>
    </source>
</evidence>
<evidence type="ECO:0000256" key="6">
    <source>
        <dbReference type="SAM" id="Phobius"/>
    </source>
</evidence>
<dbReference type="GO" id="GO:0098552">
    <property type="term" value="C:side of membrane"/>
    <property type="evidence" value="ECO:0007669"/>
    <property type="project" value="UniProtKB-KW"/>
</dbReference>
<evidence type="ECO:0000256" key="5">
    <source>
        <dbReference type="RuleBase" id="RU361209"/>
    </source>
</evidence>
<dbReference type="Proteomes" id="UP000298493">
    <property type="component" value="Unassembled WGS sequence"/>
</dbReference>
<evidence type="ECO:0000256" key="4">
    <source>
        <dbReference type="ARBA" id="ARBA00023180"/>
    </source>
</evidence>
<dbReference type="AlphaFoldDB" id="A0A4Z1NYF0"/>
<keyword evidence="5" id="KW-0449">Lipoprotein</keyword>
<evidence type="ECO:0000313" key="7">
    <source>
        <dbReference type="EMBL" id="TID19765.1"/>
    </source>
</evidence>
<evidence type="ECO:0000256" key="3">
    <source>
        <dbReference type="ARBA" id="ARBA00022729"/>
    </source>
</evidence>
<dbReference type="PANTHER" id="PTHR31468:SF8">
    <property type="entry name" value="1,3-BETA-GLUCANOSYLTRANSFERASE GAS2"/>
    <property type="match status" value="1"/>
</dbReference>
<dbReference type="Pfam" id="PF03198">
    <property type="entry name" value="Glyco_hydro_72"/>
    <property type="match status" value="1"/>
</dbReference>
<feature type="transmembrane region" description="Helical" evidence="6">
    <location>
        <begin position="424"/>
        <end position="447"/>
    </location>
</feature>
<dbReference type="PANTHER" id="PTHR31468">
    <property type="entry name" value="1,3-BETA-GLUCANOSYLTRANSFERASE GAS1"/>
    <property type="match status" value="1"/>
</dbReference>
<protein>
    <recommendedName>
        <fullName evidence="5">1,3-beta-glucanosyltransferase</fullName>
        <ecNumber evidence="5">2.4.1.-</ecNumber>
    </recommendedName>
</protein>
<comment type="similarity">
    <text evidence="2 5">Belongs to the glycosyl hydrolase 72 family.</text>
</comment>
<feature type="signal peptide" evidence="5">
    <location>
        <begin position="1"/>
        <end position="20"/>
    </location>
</feature>
<keyword evidence="5 7" id="KW-0808">Transferase</keyword>
<dbReference type="EC" id="2.4.1.-" evidence="5"/>
<organism evidence="7 8">
    <name type="scientific">Venturia nashicola</name>
    <dbReference type="NCBI Taxonomy" id="86259"/>
    <lineage>
        <taxon>Eukaryota</taxon>
        <taxon>Fungi</taxon>
        <taxon>Dikarya</taxon>
        <taxon>Ascomycota</taxon>
        <taxon>Pezizomycotina</taxon>
        <taxon>Dothideomycetes</taxon>
        <taxon>Pleosporomycetidae</taxon>
        <taxon>Venturiales</taxon>
        <taxon>Venturiaceae</taxon>
        <taxon>Venturia</taxon>
    </lineage>
</organism>
<dbReference type="InterPro" id="IPR017853">
    <property type="entry name" value="GH"/>
</dbReference>
<keyword evidence="5" id="KW-0336">GPI-anchor</keyword>
<dbReference type="GO" id="GO:0042124">
    <property type="term" value="F:1,3-beta-glucanosyltransferase activity"/>
    <property type="evidence" value="ECO:0007669"/>
    <property type="project" value="TreeGrafter"/>
</dbReference>
<feature type="chain" id="PRO_5021512932" description="1,3-beta-glucanosyltransferase" evidence="5">
    <location>
        <begin position="21"/>
        <end position="448"/>
    </location>
</feature>